<evidence type="ECO:0000256" key="5">
    <source>
        <dbReference type="ARBA" id="ARBA00023136"/>
    </source>
</evidence>
<dbReference type="EMBL" id="RWGY01000011">
    <property type="protein sequence ID" value="TVU31263.1"/>
    <property type="molecule type" value="Genomic_DNA"/>
</dbReference>
<reference evidence="8 9" key="1">
    <citation type="journal article" date="2019" name="Sci. Rep.">
        <title>A high-quality genome of Eragrostis curvula grass provides insights into Poaceae evolution and supports new strategies to enhance forage quality.</title>
        <authorList>
            <person name="Carballo J."/>
            <person name="Santos B.A.C.M."/>
            <person name="Zappacosta D."/>
            <person name="Garbus I."/>
            <person name="Selva J.P."/>
            <person name="Gallo C.A."/>
            <person name="Diaz A."/>
            <person name="Albertini E."/>
            <person name="Caccamo M."/>
            <person name="Echenique V."/>
        </authorList>
    </citation>
    <scope>NUCLEOTIDE SEQUENCE [LARGE SCALE GENOMIC DNA]</scope>
    <source>
        <strain evidence="9">cv. Victoria</strain>
        <tissue evidence="8">Leaf</tissue>
    </source>
</reference>
<keyword evidence="4 7" id="KW-1133">Transmembrane helix</keyword>
<keyword evidence="9" id="KW-1185">Reference proteome</keyword>
<dbReference type="GO" id="GO:0016020">
    <property type="term" value="C:membrane"/>
    <property type="evidence" value="ECO:0007669"/>
    <property type="project" value="UniProtKB-SubCell"/>
</dbReference>
<feature type="transmembrane region" description="Helical" evidence="7">
    <location>
        <begin position="461"/>
        <end position="483"/>
    </location>
</feature>
<proteinExistence type="inferred from homology"/>
<evidence type="ECO:0000256" key="6">
    <source>
        <dbReference type="RuleBase" id="RU003755"/>
    </source>
</evidence>
<dbReference type="GO" id="GO:0006857">
    <property type="term" value="P:oligopeptide transport"/>
    <property type="evidence" value="ECO:0007669"/>
    <property type="project" value="InterPro"/>
</dbReference>
<dbReference type="InterPro" id="IPR018456">
    <property type="entry name" value="PTR2_symporter_CS"/>
</dbReference>
<dbReference type="SUPFAM" id="SSF103473">
    <property type="entry name" value="MFS general substrate transporter"/>
    <property type="match status" value="1"/>
</dbReference>
<feature type="transmembrane region" description="Helical" evidence="7">
    <location>
        <begin position="172"/>
        <end position="191"/>
    </location>
</feature>
<evidence type="ECO:0000256" key="1">
    <source>
        <dbReference type="ARBA" id="ARBA00004141"/>
    </source>
</evidence>
<name>A0A5J9V5Q3_9POAL</name>
<dbReference type="Pfam" id="PF00854">
    <property type="entry name" value="PTR2"/>
    <property type="match status" value="1"/>
</dbReference>
<organism evidence="8 9">
    <name type="scientific">Eragrostis curvula</name>
    <name type="common">weeping love grass</name>
    <dbReference type="NCBI Taxonomy" id="38414"/>
    <lineage>
        <taxon>Eukaryota</taxon>
        <taxon>Viridiplantae</taxon>
        <taxon>Streptophyta</taxon>
        <taxon>Embryophyta</taxon>
        <taxon>Tracheophyta</taxon>
        <taxon>Spermatophyta</taxon>
        <taxon>Magnoliopsida</taxon>
        <taxon>Liliopsida</taxon>
        <taxon>Poales</taxon>
        <taxon>Poaceae</taxon>
        <taxon>PACMAD clade</taxon>
        <taxon>Chloridoideae</taxon>
        <taxon>Eragrostideae</taxon>
        <taxon>Eragrostidinae</taxon>
        <taxon>Eragrostis</taxon>
    </lineage>
</organism>
<feature type="transmembrane region" description="Helical" evidence="7">
    <location>
        <begin position="346"/>
        <end position="365"/>
    </location>
</feature>
<keyword evidence="6" id="KW-0813">Transport</keyword>
<feature type="transmembrane region" description="Helical" evidence="7">
    <location>
        <begin position="130"/>
        <end position="151"/>
    </location>
</feature>
<evidence type="ECO:0000313" key="8">
    <source>
        <dbReference type="EMBL" id="TVU31263.1"/>
    </source>
</evidence>
<dbReference type="GO" id="GO:0022857">
    <property type="term" value="F:transmembrane transporter activity"/>
    <property type="evidence" value="ECO:0007669"/>
    <property type="project" value="InterPro"/>
</dbReference>
<dbReference type="AlphaFoldDB" id="A0A5J9V5Q3"/>
<evidence type="ECO:0000256" key="3">
    <source>
        <dbReference type="ARBA" id="ARBA00022692"/>
    </source>
</evidence>
<dbReference type="InterPro" id="IPR036259">
    <property type="entry name" value="MFS_trans_sf"/>
</dbReference>
<dbReference type="Gene3D" id="1.20.1250.20">
    <property type="entry name" value="MFS general substrate transporter like domains"/>
    <property type="match status" value="1"/>
</dbReference>
<evidence type="ECO:0000313" key="9">
    <source>
        <dbReference type="Proteomes" id="UP000324897"/>
    </source>
</evidence>
<feature type="transmembrane region" description="Helical" evidence="7">
    <location>
        <begin position="98"/>
        <end position="124"/>
    </location>
</feature>
<dbReference type="Proteomes" id="UP000324897">
    <property type="component" value="Chromosome 1"/>
</dbReference>
<protein>
    <recommendedName>
        <fullName evidence="10">Major facilitator superfamily (MFS) profile domain-containing protein</fullName>
    </recommendedName>
</protein>
<dbReference type="PROSITE" id="PS01023">
    <property type="entry name" value="PTR2_2"/>
    <property type="match status" value="1"/>
</dbReference>
<keyword evidence="3 6" id="KW-0812">Transmembrane</keyword>
<dbReference type="PANTHER" id="PTHR11654">
    <property type="entry name" value="OLIGOPEPTIDE TRANSPORTER-RELATED"/>
    <property type="match status" value="1"/>
</dbReference>
<sequence>MQAVRSPGQCDTNSQPSNKNIGTGNWRACALILGTELSECLAFAGIARNLVTYLTGVLHESNAGAAAALSTWTGTCFLTPLVGAFLADSCWGRYKTIVVFLSVYTLMITLALSASLPAVVSLAIRRAVAFLGLYLVALGVGGIKPCVSPFGAEQFDDAEPGERDAKASFFNWYYFCVNIGSMLASTVLVWVQDRVSWWLGFGIPAGVMTVALAMFVSNKRLYRIQDQKKDPPRASPLTRACQVAVAAVRKRGVELPAGDYSLLLLHDNNNNKLPSDDDQYSCYKIEHTDEFRFLDKAAVVIVSSSPGAMMMTTEAAAAAAATESPWSLCTVTQVEEAKMLLRLCSVWPTVVFFFAVTTQMSSTFLEQGAAMDNRVGPFAVPPATLSSAEVVAILLCVPALEAVLLPLARRVTGTERGVTLLQRLGVGLALATLTMAYMALLETKRLAAAAAAARVSIVWQAPAYFALGAAEVFTSVGLLEFFYDQAPDAMKSLCTAVSLVAVAAGNYLNSVIIAVVAWATTWIPHDLNQGRLDCFFWMMAALSGVNMLAFVWTSMRYNYRAKS</sequence>
<feature type="transmembrane region" description="Helical" evidence="7">
    <location>
        <begin position="495"/>
        <end position="523"/>
    </location>
</feature>
<accession>A0A5J9V5Q3</accession>
<comment type="similarity">
    <text evidence="2 6">Belongs to the major facilitator superfamily. Proton-dependent oligopeptide transporter (POT/PTR) (TC 2.A.17) family.</text>
</comment>
<feature type="transmembrane region" description="Helical" evidence="7">
    <location>
        <begin position="535"/>
        <end position="553"/>
    </location>
</feature>
<feature type="transmembrane region" description="Helical" evidence="7">
    <location>
        <begin position="385"/>
        <end position="408"/>
    </location>
</feature>
<keyword evidence="5 7" id="KW-0472">Membrane</keyword>
<evidence type="ECO:0008006" key="10">
    <source>
        <dbReference type="Google" id="ProtNLM"/>
    </source>
</evidence>
<evidence type="ECO:0000256" key="4">
    <source>
        <dbReference type="ARBA" id="ARBA00022989"/>
    </source>
</evidence>
<gene>
    <name evidence="8" type="ORF">EJB05_22944</name>
</gene>
<evidence type="ECO:0000256" key="2">
    <source>
        <dbReference type="ARBA" id="ARBA00005982"/>
    </source>
</evidence>
<comment type="caution">
    <text evidence="8">The sequence shown here is derived from an EMBL/GenBank/DDBJ whole genome shotgun (WGS) entry which is preliminary data.</text>
</comment>
<dbReference type="OrthoDB" id="8904098at2759"/>
<feature type="transmembrane region" description="Helical" evidence="7">
    <location>
        <begin position="197"/>
        <end position="216"/>
    </location>
</feature>
<feature type="transmembrane region" description="Helical" evidence="7">
    <location>
        <begin position="63"/>
        <end position="86"/>
    </location>
</feature>
<evidence type="ECO:0000256" key="7">
    <source>
        <dbReference type="SAM" id="Phobius"/>
    </source>
</evidence>
<comment type="subcellular location">
    <subcellularLocation>
        <location evidence="1 6">Membrane</location>
        <topology evidence="1 6">Multi-pass membrane protein</topology>
    </subcellularLocation>
</comment>
<feature type="transmembrane region" description="Helical" evidence="7">
    <location>
        <begin position="420"/>
        <end position="441"/>
    </location>
</feature>
<dbReference type="InterPro" id="IPR000109">
    <property type="entry name" value="POT_fam"/>
</dbReference>
<dbReference type="Gramene" id="TVU31263">
    <property type="protein sequence ID" value="TVU31263"/>
    <property type="gene ID" value="EJB05_22944"/>
</dbReference>